<evidence type="ECO:0000313" key="3">
    <source>
        <dbReference type="Proteomes" id="UP000288716"/>
    </source>
</evidence>
<name>A0A443SFI8_9ACAR</name>
<protein>
    <submittedName>
        <fullName evidence="2">Uncharacterized protein</fullName>
    </submittedName>
</protein>
<keyword evidence="3" id="KW-1185">Reference proteome</keyword>
<evidence type="ECO:0000256" key="1">
    <source>
        <dbReference type="SAM" id="MobiDB-lite"/>
    </source>
</evidence>
<reference evidence="2 3" key="1">
    <citation type="journal article" date="2018" name="Gigascience">
        <title>Genomes of trombidid mites reveal novel predicted allergens and laterally-transferred genes associated with secondary metabolism.</title>
        <authorList>
            <person name="Dong X."/>
            <person name="Chaisiri K."/>
            <person name="Xia D."/>
            <person name="Armstrong S.D."/>
            <person name="Fang Y."/>
            <person name="Donnelly M.J."/>
            <person name="Kadowaki T."/>
            <person name="McGarry J.W."/>
            <person name="Darby A.C."/>
            <person name="Makepeace B.L."/>
        </authorList>
    </citation>
    <scope>NUCLEOTIDE SEQUENCE [LARGE SCALE GENOMIC DNA]</scope>
    <source>
        <strain evidence="2">UoL-UT</strain>
    </source>
</reference>
<dbReference type="AlphaFoldDB" id="A0A443SFI8"/>
<dbReference type="OrthoDB" id="6513849at2759"/>
<accession>A0A443SFI8</accession>
<organism evidence="2 3">
    <name type="scientific">Leptotrombidium deliense</name>
    <dbReference type="NCBI Taxonomy" id="299467"/>
    <lineage>
        <taxon>Eukaryota</taxon>
        <taxon>Metazoa</taxon>
        <taxon>Ecdysozoa</taxon>
        <taxon>Arthropoda</taxon>
        <taxon>Chelicerata</taxon>
        <taxon>Arachnida</taxon>
        <taxon>Acari</taxon>
        <taxon>Acariformes</taxon>
        <taxon>Trombidiformes</taxon>
        <taxon>Prostigmata</taxon>
        <taxon>Anystina</taxon>
        <taxon>Parasitengona</taxon>
        <taxon>Trombiculoidea</taxon>
        <taxon>Trombiculidae</taxon>
        <taxon>Leptotrombidium</taxon>
    </lineage>
</organism>
<dbReference type="VEuPathDB" id="VectorBase:LDEU005751"/>
<gene>
    <name evidence="2" type="ORF">B4U80_10619</name>
</gene>
<sequence>MLPNDFKICLSSLEISLFNDTCHKVCPCCGCHLLTEPTNEVRLSTIVILLGVGSFVCYKLFRRKNRQGKSFRLVDIISYIINGCDESESSQQNTTSYNHAHEATDISPSSLSEDAFSFDTFYAKELDDSNASRTLKKQLTKTFSQSSLFGYNTIGKLDQLLTQIEDIKNSVSEMDADLFQVGSTRKKVDQKYLTLTSNMSIDDEVVENTEEFSPSLEWDSNDVNYLELSDIKNNSDSVVPRKHSFRTTQDFSSSILSLTPSSSFVSSIHSNKDSPLSSPEQDSDKAKTLQDLLTEARRLGILNDLINALQKDSKRDSAYCED</sequence>
<dbReference type="Proteomes" id="UP000288716">
    <property type="component" value="Unassembled WGS sequence"/>
</dbReference>
<dbReference type="EMBL" id="NCKV01002893">
    <property type="protein sequence ID" value="RWS26288.1"/>
    <property type="molecule type" value="Genomic_DNA"/>
</dbReference>
<feature type="region of interest" description="Disordered" evidence="1">
    <location>
        <begin position="268"/>
        <end position="287"/>
    </location>
</feature>
<comment type="caution">
    <text evidence="2">The sequence shown here is derived from an EMBL/GenBank/DDBJ whole genome shotgun (WGS) entry which is preliminary data.</text>
</comment>
<evidence type="ECO:0000313" key="2">
    <source>
        <dbReference type="EMBL" id="RWS26288.1"/>
    </source>
</evidence>
<proteinExistence type="predicted"/>